<sequence length="284" mass="32620">MEKCTFYTTKVIFLGFVISSKGVCVDKEKLIAIENWPTPTNVRDMSSVVTRREPIVFFNENLKGAQLNYSTYDKELYALVGCLITKHTLIAMLEMKLLGFNGLSTCIWMIITLRRLCVPKSSIKELLVKKAHEGGLIGHFSVHKTYEALVEHLYWPKMKHHVHHDSKRDSIFVVVDKFLKMAHFIPCHKRDDGCHIANLFSGNRDSMFLSHFWKTLWGKLDTKLMFFKICHLQMDGQTEVVNKTLSRLLKCNPLSPLHLIALLVLSKANSESLSKAESMVRLHD</sequence>
<gene>
    <name evidence="2" type="primary">Tf2-8</name>
    <name evidence="2" type="ORF">CR513_15426</name>
</gene>
<dbReference type="InterPro" id="IPR043502">
    <property type="entry name" value="DNA/RNA_pol_sf"/>
</dbReference>
<dbReference type="AlphaFoldDB" id="A0A371HEQ6"/>
<dbReference type="Gene3D" id="1.10.340.70">
    <property type="match status" value="1"/>
</dbReference>
<name>A0A371HEQ6_MUCPR</name>
<dbReference type="EMBL" id="QJKJ01002798">
    <property type="protein sequence ID" value="RDY01273.1"/>
    <property type="molecule type" value="Genomic_DNA"/>
</dbReference>
<evidence type="ECO:0000313" key="3">
    <source>
        <dbReference type="Proteomes" id="UP000257109"/>
    </source>
</evidence>
<dbReference type="PANTHER" id="PTHR35046">
    <property type="entry name" value="ZINC KNUCKLE (CCHC-TYPE) FAMILY PROTEIN"/>
    <property type="match status" value="1"/>
</dbReference>
<proteinExistence type="predicted"/>
<protein>
    <submittedName>
        <fullName evidence="2">Tf2-8</fullName>
    </submittedName>
</protein>
<accession>A0A371HEQ6</accession>
<evidence type="ECO:0000259" key="1">
    <source>
        <dbReference type="Pfam" id="PF17921"/>
    </source>
</evidence>
<dbReference type="InterPro" id="IPR012337">
    <property type="entry name" value="RNaseH-like_sf"/>
</dbReference>
<feature type="domain" description="Integrase zinc-binding" evidence="1">
    <location>
        <begin position="121"/>
        <end position="163"/>
    </location>
</feature>
<dbReference type="Pfam" id="PF17921">
    <property type="entry name" value="Integrase_H2C2"/>
    <property type="match status" value="1"/>
</dbReference>
<dbReference type="SUPFAM" id="SSF53098">
    <property type="entry name" value="Ribonuclease H-like"/>
    <property type="match status" value="1"/>
</dbReference>
<keyword evidence="3" id="KW-1185">Reference proteome</keyword>
<dbReference type="PANTHER" id="PTHR35046:SF9">
    <property type="entry name" value="RNA-DIRECTED DNA POLYMERASE"/>
    <property type="match status" value="1"/>
</dbReference>
<feature type="non-terminal residue" evidence="2">
    <location>
        <position position="1"/>
    </location>
</feature>
<organism evidence="2 3">
    <name type="scientific">Mucuna pruriens</name>
    <name type="common">Velvet bean</name>
    <name type="synonym">Dolichos pruriens</name>
    <dbReference type="NCBI Taxonomy" id="157652"/>
    <lineage>
        <taxon>Eukaryota</taxon>
        <taxon>Viridiplantae</taxon>
        <taxon>Streptophyta</taxon>
        <taxon>Embryophyta</taxon>
        <taxon>Tracheophyta</taxon>
        <taxon>Spermatophyta</taxon>
        <taxon>Magnoliopsida</taxon>
        <taxon>eudicotyledons</taxon>
        <taxon>Gunneridae</taxon>
        <taxon>Pentapetalae</taxon>
        <taxon>rosids</taxon>
        <taxon>fabids</taxon>
        <taxon>Fabales</taxon>
        <taxon>Fabaceae</taxon>
        <taxon>Papilionoideae</taxon>
        <taxon>50 kb inversion clade</taxon>
        <taxon>NPAAA clade</taxon>
        <taxon>indigoferoid/millettioid clade</taxon>
        <taxon>Phaseoleae</taxon>
        <taxon>Mucuna</taxon>
    </lineage>
</organism>
<comment type="caution">
    <text evidence="2">The sequence shown here is derived from an EMBL/GenBank/DDBJ whole genome shotgun (WGS) entry which is preliminary data.</text>
</comment>
<dbReference type="SUPFAM" id="SSF56672">
    <property type="entry name" value="DNA/RNA polymerases"/>
    <property type="match status" value="1"/>
</dbReference>
<evidence type="ECO:0000313" key="2">
    <source>
        <dbReference type="EMBL" id="RDY01273.1"/>
    </source>
</evidence>
<dbReference type="InterPro" id="IPR041588">
    <property type="entry name" value="Integrase_H2C2"/>
</dbReference>
<dbReference type="Proteomes" id="UP000257109">
    <property type="component" value="Unassembled WGS sequence"/>
</dbReference>
<reference evidence="2" key="1">
    <citation type="submission" date="2018-05" db="EMBL/GenBank/DDBJ databases">
        <title>Draft genome of Mucuna pruriens seed.</title>
        <authorList>
            <person name="Nnadi N.E."/>
            <person name="Vos R."/>
            <person name="Hasami M.H."/>
            <person name="Devisetty U.K."/>
            <person name="Aguiy J.C."/>
        </authorList>
    </citation>
    <scope>NUCLEOTIDE SEQUENCE [LARGE SCALE GENOMIC DNA]</scope>
    <source>
        <strain evidence="2">JCA_2017</strain>
    </source>
</reference>